<reference evidence="2" key="1">
    <citation type="submission" date="2015-11" db="EMBL/GenBank/DDBJ databases">
        <authorList>
            <person name="Tobias N.J."/>
            <person name="Mishra B."/>
            <person name="Gupta D.K."/>
            <person name="Thines M."/>
            <person name="Stinear T.P."/>
            <person name="Bode H.B."/>
        </authorList>
    </citation>
    <scope>NUCLEOTIDE SEQUENCE [LARGE SCALE GENOMIC DNA]</scope>
    <source>
        <strain evidence="2">PB45.5</strain>
    </source>
</reference>
<dbReference type="Pfam" id="PF13599">
    <property type="entry name" value="Pentapeptide_4"/>
    <property type="match status" value="1"/>
</dbReference>
<dbReference type="EMBL" id="LOIC01000018">
    <property type="protein sequence ID" value="OCA56087.1"/>
    <property type="molecule type" value="Genomic_DNA"/>
</dbReference>
<proteinExistence type="predicted"/>
<name>A0A1B8YM47_9GAMM</name>
<protein>
    <submittedName>
        <fullName evidence="1">Secreted effector protein pipB2</fullName>
    </submittedName>
</protein>
<dbReference type="InterPro" id="IPR051082">
    <property type="entry name" value="Pentapeptide-BTB/POZ_domain"/>
</dbReference>
<organism evidence="1 2">
    <name type="scientific">Photorhabdus namnaonensis</name>
    <dbReference type="NCBI Taxonomy" id="1851568"/>
    <lineage>
        <taxon>Bacteria</taxon>
        <taxon>Pseudomonadati</taxon>
        <taxon>Pseudomonadota</taxon>
        <taxon>Gammaproteobacteria</taxon>
        <taxon>Enterobacterales</taxon>
        <taxon>Morganellaceae</taxon>
        <taxon>Photorhabdus</taxon>
    </lineage>
</organism>
<dbReference type="Proteomes" id="UP000092665">
    <property type="component" value="Unassembled WGS sequence"/>
</dbReference>
<comment type="caution">
    <text evidence="1">The sequence shown here is derived from an EMBL/GenBank/DDBJ whole genome shotgun (WGS) entry which is preliminary data.</text>
</comment>
<keyword evidence="2" id="KW-1185">Reference proteome</keyword>
<dbReference type="PATRIC" id="fig|29488.15.peg.646"/>
<sequence length="824" mass="87756">MSESRFFAGKWQFAATSGQLITVQADGTLSLSAKQSGAINQMINAYGVTGFWLQAGNGQYLAASGNTPQANQPRDGTVAEIRLEEVGGSGFRLRRISSSGDSYLVAQQSGLIWQAVTSSPSLSAQFTRTIVTKSLEVLKDWGAMGADLRFAYLAEENLNEMVMMTVDLSNADLHGSTLLGADLTNVKVDNCNFSGCDLSKTDLTHVHGKNALFENCIVGSDTNMPDAELPNAIFRGCKSSGGQPVLNRLKAPGANFSGALLPSVIMENADLSQANLVNVDLSGASLASCNFTGAIMTLVNLQNTTLQTSNFNQATLVGTDFTGANINHVNFSGANLTNARLSLTTGYSQLNLSDSTLLATVLTGMDLVDATITAKTNFTQAQMDGVNLSKQKLDQVIFLMASMKKVNLDNTSLNGAVLVGANLAGSTVLGNVSLVGANLSNASLENVNLTGAQFGALSTVTHLDEADAQALDNQQLPEQLRHLLYQDKVLINGQAEVLVRQLGQNWLVEHEGRPLFIHRQEGQLNVAQDNGGNAAILANIFMPNAILTGANLYAVDMSGAHWYGSDARADNANLEQVNLSKANLSTMNFTQARLYGANLSYANLVNTDFSKAMLEPTQGLKPASLAFASIQGTIFTEAKLTGANLTNGAVALPLEEAGKKFTGVPLFSAALELMSSLNSGTVSKELRQAFTDNGYSLLSNAKIIEKQNDQYWIISNQPQDTDLSYRGYCNFIVIRVSEVGNNHLQVCGGSPLRVIRTAADNTLQPVNVAFGVTIDITQAMDGDTTCPSGLRYQLLSKGISYQSLMTPGLPPHPPKCIPSPTTWC</sequence>
<dbReference type="PANTHER" id="PTHR14136:SF17">
    <property type="entry name" value="BTB_POZ DOMAIN-CONTAINING PROTEIN KCTD9"/>
    <property type="match status" value="1"/>
</dbReference>
<gene>
    <name evidence="1" type="primary">pipB2</name>
    <name evidence="1" type="ORF">Phpb_00586</name>
</gene>
<dbReference type="InterPro" id="IPR001646">
    <property type="entry name" value="5peptide_repeat"/>
</dbReference>
<dbReference type="Gene3D" id="2.160.20.80">
    <property type="entry name" value="E3 ubiquitin-protein ligase SopA"/>
    <property type="match status" value="4"/>
</dbReference>
<dbReference type="Pfam" id="PF00805">
    <property type="entry name" value="Pentapeptide"/>
    <property type="match status" value="7"/>
</dbReference>
<dbReference type="RefSeq" id="WP_065389098.1">
    <property type="nucleotide sequence ID" value="NZ_CAWMQN010000018.1"/>
</dbReference>
<evidence type="ECO:0000313" key="2">
    <source>
        <dbReference type="Proteomes" id="UP000092665"/>
    </source>
</evidence>
<dbReference type="SUPFAM" id="SSF141571">
    <property type="entry name" value="Pentapeptide repeat-like"/>
    <property type="match status" value="4"/>
</dbReference>
<dbReference type="PANTHER" id="PTHR14136">
    <property type="entry name" value="BTB_POZ DOMAIN-CONTAINING PROTEIN KCTD9"/>
    <property type="match status" value="1"/>
</dbReference>
<evidence type="ECO:0000313" key="1">
    <source>
        <dbReference type="EMBL" id="OCA56087.1"/>
    </source>
</evidence>
<dbReference type="AlphaFoldDB" id="A0A1B8YM47"/>
<accession>A0A1B8YM47</accession>